<dbReference type="Proteomes" id="UP001602245">
    <property type="component" value="Unassembled WGS sequence"/>
</dbReference>
<keyword evidence="2" id="KW-1133">Transmembrane helix</keyword>
<reference evidence="3 4" key="1">
    <citation type="submission" date="2024-10" db="EMBL/GenBank/DDBJ databases">
        <title>The Natural Products Discovery Center: Release of the First 8490 Sequenced Strains for Exploring Actinobacteria Biosynthetic Diversity.</title>
        <authorList>
            <person name="Kalkreuter E."/>
            <person name="Kautsar S.A."/>
            <person name="Yang D."/>
            <person name="Bader C.D."/>
            <person name="Teijaro C.N."/>
            <person name="Fluegel L."/>
            <person name="Davis C.M."/>
            <person name="Simpson J.R."/>
            <person name="Lauterbach L."/>
            <person name="Steele A.D."/>
            <person name="Gui C."/>
            <person name="Meng S."/>
            <person name="Li G."/>
            <person name="Viehrig K."/>
            <person name="Ye F."/>
            <person name="Su P."/>
            <person name="Kiefer A.F."/>
            <person name="Nichols A."/>
            <person name="Cepeda A.J."/>
            <person name="Yan W."/>
            <person name="Fan B."/>
            <person name="Jiang Y."/>
            <person name="Adhikari A."/>
            <person name="Zheng C.-J."/>
            <person name="Schuster L."/>
            <person name="Cowan T.M."/>
            <person name="Smanski M.J."/>
            <person name="Chevrette M.G."/>
            <person name="De Carvalho L.P.S."/>
            <person name="Shen B."/>
        </authorList>
    </citation>
    <scope>NUCLEOTIDE SEQUENCE [LARGE SCALE GENOMIC DNA]</scope>
    <source>
        <strain evidence="3 4">NPDC000087</strain>
    </source>
</reference>
<proteinExistence type="predicted"/>
<feature type="transmembrane region" description="Helical" evidence="2">
    <location>
        <begin position="35"/>
        <end position="57"/>
    </location>
</feature>
<evidence type="ECO:0000313" key="3">
    <source>
        <dbReference type="EMBL" id="MFF5292970.1"/>
    </source>
</evidence>
<dbReference type="RefSeq" id="WP_020512587.1">
    <property type="nucleotide sequence ID" value="NZ_JBIAZU010000004.1"/>
</dbReference>
<comment type="caution">
    <text evidence="3">The sequence shown here is derived from an EMBL/GenBank/DDBJ whole genome shotgun (WGS) entry which is preliminary data.</text>
</comment>
<accession>A0ABW6WI70</accession>
<evidence type="ECO:0000256" key="1">
    <source>
        <dbReference type="SAM" id="MobiDB-lite"/>
    </source>
</evidence>
<evidence type="ECO:0000256" key="2">
    <source>
        <dbReference type="SAM" id="Phobius"/>
    </source>
</evidence>
<sequence>MPDESPIEIGAIELTAEPPSADVEPPSSPRSRVRLVLLSTLLVVGVAGGAVLAYTGWQVATQKDAKLAAPAKVGTLTLDSSEDAKSTADYLQTAVAAEIDLDKTIGAVYQDSTSPQKDVLVFGGTKLFWAPENELDTAFDLVADNEGAVVGLHEVDAGKLGGTMKCGSTKTDAGDLTVCGWADHGSVALAMFNNRSETEAAGLLRQIRDATETR</sequence>
<keyword evidence="2" id="KW-0812">Transmembrane</keyword>
<organism evidence="3 4">
    <name type="scientific">Paractinoplanes globisporus</name>
    <dbReference type="NCBI Taxonomy" id="113565"/>
    <lineage>
        <taxon>Bacteria</taxon>
        <taxon>Bacillati</taxon>
        <taxon>Actinomycetota</taxon>
        <taxon>Actinomycetes</taxon>
        <taxon>Micromonosporales</taxon>
        <taxon>Micromonosporaceae</taxon>
        <taxon>Paractinoplanes</taxon>
    </lineage>
</organism>
<evidence type="ECO:0000313" key="4">
    <source>
        <dbReference type="Proteomes" id="UP001602245"/>
    </source>
</evidence>
<name>A0ABW6WI70_9ACTN</name>
<protein>
    <submittedName>
        <fullName evidence="3">Uncharacterized protein</fullName>
    </submittedName>
</protein>
<keyword evidence="4" id="KW-1185">Reference proteome</keyword>
<feature type="region of interest" description="Disordered" evidence="1">
    <location>
        <begin position="1"/>
        <end position="29"/>
    </location>
</feature>
<keyword evidence="2" id="KW-0472">Membrane</keyword>
<gene>
    <name evidence="3" type="ORF">ACFY35_26290</name>
</gene>
<dbReference type="EMBL" id="JBIAZU010000004">
    <property type="protein sequence ID" value="MFF5292970.1"/>
    <property type="molecule type" value="Genomic_DNA"/>
</dbReference>